<evidence type="ECO:0000256" key="1">
    <source>
        <dbReference type="ARBA" id="ARBA00000548"/>
    </source>
</evidence>
<dbReference type="EMBL" id="BAAALS010000020">
    <property type="protein sequence ID" value="GAA1764776.1"/>
    <property type="molecule type" value="Genomic_DNA"/>
</dbReference>
<dbReference type="PANTHER" id="PTHR23303:SF14">
    <property type="entry name" value="BOS COMPLEX SUBUNIT NOMO1-RELATED"/>
    <property type="match status" value="1"/>
</dbReference>
<evidence type="ECO:0000313" key="6">
    <source>
        <dbReference type="EMBL" id="GAA1764776.1"/>
    </source>
</evidence>
<dbReference type="SUPFAM" id="SSF49452">
    <property type="entry name" value="Starch-binding domain-like"/>
    <property type="match status" value="1"/>
</dbReference>
<proteinExistence type="predicted"/>
<reference evidence="7" key="1">
    <citation type="journal article" date="2019" name="Int. J. Syst. Evol. Microbiol.">
        <title>The Global Catalogue of Microorganisms (GCM) 10K type strain sequencing project: providing services to taxonomists for standard genome sequencing and annotation.</title>
        <authorList>
            <consortium name="The Broad Institute Genomics Platform"/>
            <consortium name="The Broad Institute Genome Sequencing Center for Infectious Disease"/>
            <person name="Wu L."/>
            <person name="Ma J."/>
        </authorList>
    </citation>
    <scope>NUCLEOTIDE SEQUENCE [LARGE SCALE GENOMIC DNA]</scope>
    <source>
        <strain evidence="7">JCM 13249</strain>
    </source>
</reference>
<dbReference type="Pfam" id="PF13620">
    <property type="entry name" value="CarboxypepD_reg"/>
    <property type="match status" value="2"/>
</dbReference>
<sequence length="867" mass="90354">MPFYRDWCPRYPSQYPREVPTMPARPTRLLIATALTVLAATGLAVLPAAAAPAAHRAAAATPPATISPPATLPAATTPGATGSQATTGPATSPPLAATQPGTPTATRGPDLTRPPATSGSGGVISGQVLDGDTPVAGATVALVLSIGAIGQTTTTDAAGRFRLANLRPGSYKLRFDLPYGFLQYYPAQATSDLATVLTVVGGEEQTIVERARPHGSLGGRITTAAGAPVANAYVQLSAATGSPIGSVFADADGNYLFPFVKAGDVILAASPARYGAPIQYAPDKPNGATAGVYSVAVGTRTTLDESLLPLGRVTGSYTMDGRKLANVLVEAVSTTGGSKIINRSEGDGTFRLWLRPGTYQLHFDPADGEIDQWWRGKESQADADVITVTEDATFVADETALPATRAAGYVHTPDGSDHGFLSVVMTDQATGRSYQTSLYASGRWAMDVRPGTYLVRYETSYQTQWAYGKTSAAEADRIVVPAGTETLIEDTLLPLSTVNVTAVDAVSGERAQSFCATLDGSSRYEITCTDDGTVVFRTGEGTYKITVDDRVHLLSSVPDVRVARGATVDVAVPLKPAGILDITVVDARTGEAVNGVCLHTVPAARPPYFVEGNSGCTEADGRLTLPRILPDRYHLFAGAYDGVHGSQWLGDHGGVGSQAAARVLTIRGGATTRVTVRLDRAGTITGVVTDRATGRPVADATVMAGGKGTGTDADGRYTIDGLGPYSWPLLFTHPDYAGVWSGGGTDRLKATGVRVRTGQTTRYDATLRTGVLITGAITVPGGGVPDWAQVSAVDADTFDVLAYVPLDSDGRYRLHVTGPNKVKLLFEGSAAGSWVQRWYPGVADFTRGRTIPVPPAGTLTADFVLAP</sequence>
<dbReference type="SUPFAM" id="SSF49464">
    <property type="entry name" value="Carboxypeptidase regulatory domain-like"/>
    <property type="match status" value="1"/>
</dbReference>
<name>A0ABP4X108_9ACTN</name>
<comment type="caution">
    <text evidence="6">The sequence shown here is derived from an EMBL/GenBank/DDBJ whole genome shotgun (WGS) entry which is preliminary data.</text>
</comment>
<dbReference type="InterPro" id="IPR051417">
    <property type="entry name" value="SDr/BOS_complex"/>
</dbReference>
<comment type="catalytic activity">
    <reaction evidence="1">
        <text>Endohydrolysis of (1-&gt;4)-alpha-D-glucosidic linkages in polysaccharides containing three or more (1-&gt;4)-alpha-linked D-glucose units.</text>
        <dbReference type="EC" id="3.2.1.1"/>
    </reaction>
</comment>
<evidence type="ECO:0000313" key="7">
    <source>
        <dbReference type="Proteomes" id="UP001500655"/>
    </source>
</evidence>
<dbReference type="EC" id="3.2.1.1" evidence="2"/>
<dbReference type="InterPro" id="IPR008969">
    <property type="entry name" value="CarboxyPept-like_regulatory"/>
</dbReference>
<dbReference type="Proteomes" id="UP001500655">
    <property type="component" value="Unassembled WGS sequence"/>
</dbReference>
<dbReference type="InterPro" id="IPR013784">
    <property type="entry name" value="Carb-bd-like_fold"/>
</dbReference>
<dbReference type="Gene3D" id="2.60.40.1120">
    <property type="entry name" value="Carboxypeptidase-like, regulatory domain"/>
    <property type="match status" value="1"/>
</dbReference>
<dbReference type="SUPFAM" id="SSF49478">
    <property type="entry name" value="Cna protein B-type domain"/>
    <property type="match status" value="1"/>
</dbReference>
<keyword evidence="3" id="KW-0732">Signal</keyword>
<feature type="compositionally biased region" description="Low complexity" evidence="5">
    <location>
        <begin position="61"/>
        <end position="90"/>
    </location>
</feature>
<evidence type="ECO:0000256" key="3">
    <source>
        <dbReference type="ARBA" id="ARBA00022729"/>
    </source>
</evidence>
<dbReference type="Gene3D" id="2.60.40.10">
    <property type="entry name" value="Immunoglobulins"/>
    <property type="match status" value="2"/>
</dbReference>
<dbReference type="PANTHER" id="PTHR23303">
    <property type="entry name" value="CARBOXYPEPTIDASE REGULATORY REGION-CONTAINING"/>
    <property type="match status" value="1"/>
</dbReference>
<keyword evidence="7" id="KW-1185">Reference proteome</keyword>
<evidence type="ECO:0000256" key="4">
    <source>
        <dbReference type="ARBA" id="ARBA00030238"/>
    </source>
</evidence>
<gene>
    <name evidence="6" type="ORF">GCM10009681_39830</name>
</gene>
<evidence type="ECO:0000256" key="2">
    <source>
        <dbReference type="ARBA" id="ARBA00012595"/>
    </source>
</evidence>
<accession>A0ABP4X108</accession>
<feature type="region of interest" description="Disordered" evidence="5">
    <location>
        <begin position="61"/>
        <end position="125"/>
    </location>
</feature>
<evidence type="ECO:0000256" key="5">
    <source>
        <dbReference type="SAM" id="MobiDB-lite"/>
    </source>
</evidence>
<dbReference type="InterPro" id="IPR013783">
    <property type="entry name" value="Ig-like_fold"/>
</dbReference>
<protein>
    <recommendedName>
        <fullName evidence="2">alpha-amylase</fullName>
        <ecNumber evidence="2">3.2.1.1</ecNumber>
    </recommendedName>
    <alternativeName>
        <fullName evidence="4">1,4-alpha-D-glucan glucanohydrolase</fullName>
    </alternativeName>
</protein>
<organism evidence="6 7">
    <name type="scientific">Luedemannella helvata</name>
    <dbReference type="NCBI Taxonomy" id="349315"/>
    <lineage>
        <taxon>Bacteria</taxon>
        <taxon>Bacillati</taxon>
        <taxon>Actinomycetota</taxon>
        <taxon>Actinomycetes</taxon>
        <taxon>Micromonosporales</taxon>
        <taxon>Micromonosporaceae</taxon>
        <taxon>Luedemannella</taxon>
    </lineage>
</organism>